<dbReference type="Gene3D" id="3.90.320.10">
    <property type="match status" value="1"/>
</dbReference>
<sequence>MSSDSEYLPNSSGSEGEEKEVDDNYFGFDVHRKPMKQNLLENLSESEISDITSDIYDQILEEEENHVLHISKPTFYDDIKKKVTETLFESWSTAGLFDEEDDVYQDIEDFVDETVEVYFDTISRLPKRSIREHEKPITNNSNELSAIEDKLHYLLSVDQPKQRSQEWYDFRNNLITASNLWKIFSSDAQKNSLIYEKCKCIANQTPTTQIDSKDFCNVDSPMHWGVKYEPVTVMIYESVYQTKISDFGCIQHPVYSCIGASPDGINTCPTNERYGRMLEIKNIKNRDITGIPKEEYWIQTQIQMETCELDECDFVETRIMEFDTEEEFYADTKSDYKGVVLYFLQKDAKQPSYVYMPLELGNEKEIVDDWISATKSEYRLDGLVLFSILYWYLDEFSCILIPRNRAWFQAAVPHILETWDTILEERVSGYEHRSAKKRSITVTAGSDSSNSYIVNNIQLTNSICLIKLDTEDA</sequence>
<dbReference type="InterPro" id="IPR011335">
    <property type="entry name" value="Restrct_endonuc-II-like"/>
</dbReference>
<dbReference type="PANTHER" id="PTHR46609:SF6">
    <property type="entry name" value="EXONUCLEASE, PHAGE-TYPE_RECB, C-TERMINAL DOMAIN-CONTAINING PROTEIN-RELATED"/>
    <property type="match status" value="1"/>
</dbReference>
<organism evidence="3">
    <name type="scientific">viral metagenome</name>
    <dbReference type="NCBI Taxonomy" id="1070528"/>
    <lineage>
        <taxon>unclassified sequences</taxon>
        <taxon>metagenomes</taxon>
        <taxon>organismal metagenomes</taxon>
    </lineage>
</organism>
<dbReference type="EMBL" id="MN740088">
    <property type="protein sequence ID" value="QHT87425.1"/>
    <property type="molecule type" value="Genomic_DNA"/>
</dbReference>
<feature type="compositionally biased region" description="Polar residues" evidence="1">
    <location>
        <begin position="1"/>
        <end position="14"/>
    </location>
</feature>
<evidence type="ECO:0000259" key="2">
    <source>
        <dbReference type="Pfam" id="PF09588"/>
    </source>
</evidence>
<proteinExistence type="predicted"/>
<dbReference type="InterPro" id="IPR011604">
    <property type="entry name" value="PDDEXK-like_dom_sf"/>
</dbReference>
<evidence type="ECO:0000256" key="1">
    <source>
        <dbReference type="SAM" id="MobiDB-lite"/>
    </source>
</evidence>
<protein>
    <recommendedName>
        <fullName evidence="2">YqaJ viral recombinase domain-containing protein</fullName>
    </recommendedName>
</protein>
<dbReference type="PANTHER" id="PTHR46609">
    <property type="entry name" value="EXONUCLEASE, PHAGE-TYPE/RECB, C-TERMINAL DOMAIN-CONTAINING PROTEIN"/>
    <property type="match status" value="1"/>
</dbReference>
<reference evidence="3" key="1">
    <citation type="journal article" date="2020" name="Nature">
        <title>Giant virus diversity and host interactions through global metagenomics.</title>
        <authorList>
            <person name="Schulz F."/>
            <person name="Roux S."/>
            <person name="Paez-Espino D."/>
            <person name="Jungbluth S."/>
            <person name="Walsh D.A."/>
            <person name="Denef V.J."/>
            <person name="McMahon K.D."/>
            <person name="Konstantinidis K.T."/>
            <person name="Eloe-Fadrosh E.A."/>
            <person name="Kyrpides N.C."/>
            <person name="Woyke T."/>
        </authorList>
    </citation>
    <scope>NUCLEOTIDE SEQUENCE</scope>
    <source>
        <strain evidence="3">GVMAG-M-3300023184-190</strain>
    </source>
</reference>
<dbReference type="AlphaFoldDB" id="A0A6C0I4U6"/>
<dbReference type="InterPro" id="IPR051703">
    <property type="entry name" value="NF-kappa-B_Signaling_Reg"/>
</dbReference>
<name>A0A6C0I4U6_9ZZZZ</name>
<feature type="region of interest" description="Disordered" evidence="1">
    <location>
        <begin position="1"/>
        <end position="21"/>
    </location>
</feature>
<dbReference type="CDD" id="cd22343">
    <property type="entry name" value="PDDEXK_lambda_exonuclease-like"/>
    <property type="match status" value="1"/>
</dbReference>
<dbReference type="SUPFAM" id="SSF52980">
    <property type="entry name" value="Restriction endonuclease-like"/>
    <property type="match status" value="1"/>
</dbReference>
<feature type="domain" description="YqaJ viral recombinase" evidence="2">
    <location>
        <begin position="166"/>
        <end position="306"/>
    </location>
</feature>
<dbReference type="Pfam" id="PF09588">
    <property type="entry name" value="YqaJ"/>
    <property type="match status" value="1"/>
</dbReference>
<evidence type="ECO:0000313" key="3">
    <source>
        <dbReference type="EMBL" id="QHT87425.1"/>
    </source>
</evidence>
<accession>A0A6C0I4U6</accession>
<dbReference type="InterPro" id="IPR019080">
    <property type="entry name" value="YqaJ_viral_recombinase"/>
</dbReference>